<keyword evidence="1" id="KW-0689">Ribosomal protein</keyword>
<keyword evidence="1" id="KW-0934">Plastid</keyword>
<dbReference type="GO" id="GO:0005840">
    <property type="term" value="C:ribosome"/>
    <property type="evidence" value="ECO:0007669"/>
    <property type="project" value="UniProtKB-KW"/>
</dbReference>
<proteinExistence type="predicted"/>
<keyword evidence="1" id="KW-0687">Ribonucleoprotein</keyword>
<gene>
    <name evidence="1" type="primary">rps16</name>
    <name evidence="1" type="ORF">Y19102_p003</name>
</gene>
<reference evidence="1" key="1">
    <citation type="submission" date="2020-03" db="EMBL/GenBank/DDBJ databases">
        <title>Complete chloroplast genomes of Pyrrosia species.</title>
        <authorList>
            <person name="Yao H."/>
            <person name="Yang C.-H."/>
        </authorList>
    </citation>
    <scope>NUCLEOTIDE SEQUENCE</scope>
</reference>
<keyword evidence="1" id="KW-0150">Chloroplast</keyword>
<evidence type="ECO:0000313" key="1">
    <source>
        <dbReference type="EMBL" id="QJQ37018.1"/>
    </source>
</evidence>
<sequence>MVKPSLKQHDKKQRLTYQDKLLINQDTQSRVEQSKCIQKVGFYNSSKYQNPIGSLYFRYSTSTSSSTNSGCLRYFERGKSAQKSRNQNLNFRRI</sequence>
<name>A0A6M4B4G5_9MONI</name>
<protein>
    <submittedName>
        <fullName evidence="1">Ribosomal protein S16</fullName>
    </submittedName>
</protein>
<accession>A0A6M4B4G5</accession>
<dbReference type="AlphaFoldDB" id="A0A6M4B4G5"/>
<geneLocation type="chloroplast" evidence="1"/>
<organism evidence="1">
    <name type="scientific">Pyrrosia angustissima</name>
    <dbReference type="NCBI Taxonomy" id="1934198"/>
    <lineage>
        <taxon>Eukaryota</taxon>
        <taxon>Viridiplantae</taxon>
        <taxon>Streptophyta</taxon>
        <taxon>Embryophyta</taxon>
        <taxon>Tracheophyta</taxon>
        <taxon>Polypodiopsida</taxon>
        <taxon>Polypodiidae</taxon>
        <taxon>Polypodiales</taxon>
        <taxon>Polypodiineae</taxon>
        <taxon>Polypodiaceae</taxon>
        <taxon>Platycerioideae</taxon>
        <taxon>Pyrrosia</taxon>
    </lineage>
</organism>
<dbReference type="EMBL" id="MT210543">
    <property type="protein sequence ID" value="QJQ37018.1"/>
    <property type="molecule type" value="Genomic_DNA"/>
</dbReference>